<name>A0ABP8U9D8_9ACTN</name>
<dbReference type="EMBL" id="BAABHK010000004">
    <property type="protein sequence ID" value="GAA4626846.1"/>
    <property type="molecule type" value="Genomic_DNA"/>
</dbReference>
<protein>
    <submittedName>
        <fullName evidence="1">Uncharacterized protein</fullName>
    </submittedName>
</protein>
<accession>A0ABP8U9D8</accession>
<keyword evidence="2" id="KW-1185">Reference proteome</keyword>
<reference evidence="2" key="1">
    <citation type="journal article" date="2019" name="Int. J. Syst. Evol. Microbiol.">
        <title>The Global Catalogue of Microorganisms (GCM) 10K type strain sequencing project: providing services to taxonomists for standard genome sequencing and annotation.</title>
        <authorList>
            <consortium name="The Broad Institute Genomics Platform"/>
            <consortium name="The Broad Institute Genome Sequencing Center for Infectious Disease"/>
            <person name="Wu L."/>
            <person name="Ma J."/>
        </authorList>
    </citation>
    <scope>NUCLEOTIDE SEQUENCE [LARGE SCALE GENOMIC DNA]</scope>
    <source>
        <strain evidence="2">JCM 17939</strain>
    </source>
</reference>
<organism evidence="1 2">
    <name type="scientific">Actinoallomurus vinaceus</name>
    <dbReference type="NCBI Taxonomy" id="1080074"/>
    <lineage>
        <taxon>Bacteria</taxon>
        <taxon>Bacillati</taxon>
        <taxon>Actinomycetota</taxon>
        <taxon>Actinomycetes</taxon>
        <taxon>Streptosporangiales</taxon>
        <taxon>Thermomonosporaceae</taxon>
        <taxon>Actinoallomurus</taxon>
    </lineage>
</organism>
<evidence type="ECO:0000313" key="1">
    <source>
        <dbReference type="EMBL" id="GAA4626846.1"/>
    </source>
</evidence>
<dbReference type="Proteomes" id="UP001501442">
    <property type="component" value="Unassembled WGS sequence"/>
</dbReference>
<proteinExistence type="predicted"/>
<evidence type="ECO:0000313" key="2">
    <source>
        <dbReference type="Proteomes" id="UP001501442"/>
    </source>
</evidence>
<sequence>MENEVAKLVTYCEPLSISRPASEVADYCGLMTGWPVTHSKVSDRMSFVLLAWKGQRDDGDPSAFTCPRQMADGAVTSDLQRLARLASEVFNVVAGCIAGDHGEIRAVVSCPNEKIGCDSISLVVECFDAFLFGAPRGGVLAEPKCSQRDIWWNNFEE</sequence>
<comment type="caution">
    <text evidence="1">The sequence shown here is derived from an EMBL/GenBank/DDBJ whole genome shotgun (WGS) entry which is preliminary data.</text>
</comment>
<gene>
    <name evidence="1" type="ORF">GCM10023196_036760</name>
</gene>